<evidence type="ECO:0000313" key="2">
    <source>
        <dbReference type="Proteomes" id="UP000198287"/>
    </source>
</evidence>
<dbReference type="Gene3D" id="3.80.10.10">
    <property type="entry name" value="Ribonuclease Inhibitor"/>
    <property type="match status" value="1"/>
</dbReference>
<keyword evidence="2" id="KW-1185">Reference proteome</keyword>
<accession>A0A226CWE5</accession>
<gene>
    <name evidence="1" type="ORF">Fcan01_28542</name>
</gene>
<proteinExistence type="predicted"/>
<evidence type="ECO:0000313" key="1">
    <source>
        <dbReference type="EMBL" id="OXA36691.1"/>
    </source>
</evidence>
<reference evidence="1 2" key="1">
    <citation type="submission" date="2015-12" db="EMBL/GenBank/DDBJ databases">
        <title>The genome of Folsomia candida.</title>
        <authorList>
            <person name="Faddeeva A."/>
            <person name="Derks M.F."/>
            <person name="Anvar Y."/>
            <person name="Smit S."/>
            <person name="Van Straalen N."/>
            <person name="Roelofs D."/>
        </authorList>
    </citation>
    <scope>NUCLEOTIDE SEQUENCE [LARGE SCALE GENOMIC DNA]</scope>
    <source>
        <strain evidence="1 2">VU population</strain>
        <tissue evidence="1">Whole body</tissue>
    </source>
</reference>
<protein>
    <submittedName>
        <fullName evidence="1">Mediator of RNA polymerase II transcription subunit 26</fullName>
    </submittedName>
</protein>
<organism evidence="1 2">
    <name type="scientific">Folsomia candida</name>
    <name type="common">Springtail</name>
    <dbReference type="NCBI Taxonomy" id="158441"/>
    <lineage>
        <taxon>Eukaryota</taxon>
        <taxon>Metazoa</taxon>
        <taxon>Ecdysozoa</taxon>
        <taxon>Arthropoda</taxon>
        <taxon>Hexapoda</taxon>
        <taxon>Collembola</taxon>
        <taxon>Entomobryomorpha</taxon>
        <taxon>Isotomoidea</taxon>
        <taxon>Isotomidae</taxon>
        <taxon>Proisotominae</taxon>
        <taxon>Folsomia</taxon>
    </lineage>
</organism>
<name>A0A226CWE5_FOLCA</name>
<sequence length="467" mass="53550">MSHKQAASTATPTVNWKETKVILQEPKSPDPSPPSALPGLIKIDQLVMREICKYLTISDIKSLRTVDKVWNHVSTLELTRRAALRLNIRCGKNEITLMRLARLEEEFHRLANIQTVHVKLIWDADFEIYGRHVVGPYFNQVCNSLKNSFLKPRRLYLDFAIKVPQDMEFVKIILKKFSPDLEEIHLIFNSIGEGKRTVKGLFFLDTDIGFPKLTKLYIPKLLDSQVDMDIGERFLRSIFIGSPQIKEIKVGDLGSRFSDKCSVLEALKNSDGSRNQLLPNLTALDLDSGNRFLKEFPQNFTRLAVNHCDSYELITKNAQTLESLVVYEYFDEDQRIIRPIPSCPVLKELEVNMAEVVPTFVVEGPVELGVNYAEKFSTLTTLRIKATHNLELAIHIFFNPSGNQTCPTLNILEVPISIMTIPPFVDVEQYREEREVYTNGNEEEKTSTWMDKLGKIFTNAKIYLRRE</sequence>
<dbReference type="EMBL" id="LNIX01000078">
    <property type="protein sequence ID" value="OXA36691.1"/>
    <property type="molecule type" value="Genomic_DNA"/>
</dbReference>
<dbReference type="Proteomes" id="UP000198287">
    <property type="component" value="Unassembled WGS sequence"/>
</dbReference>
<dbReference type="SUPFAM" id="SSF52047">
    <property type="entry name" value="RNI-like"/>
    <property type="match status" value="1"/>
</dbReference>
<dbReference type="AlphaFoldDB" id="A0A226CWE5"/>
<dbReference type="InterPro" id="IPR032675">
    <property type="entry name" value="LRR_dom_sf"/>
</dbReference>
<comment type="caution">
    <text evidence="1">The sequence shown here is derived from an EMBL/GenBank/DDBJ whole genome shotgun (WGS) entry which is preliminary data.</text>
</comment>